<organism evidence="1">
    <name type="scientific">Deinococcus sonorensis KR-87</name>
    <dbReference type="NCBI Taxonomy" id="694439"/>
    <lineage>
        <taxon>Bacteria</taxon>
        <taxon>Thermotogati</taxon>
        <taxon>Deinococcota</taxon>
        <taxon>Deinococci</taxon>
        <taxon>Deinococcales</taxon>
        <taxon>Deinococcaceae</taxon>
        <taxon>Deinococcus</taxon>
    </lineage>
</organism>
<evidence type="ECO:0000313" key="1">
    <source>
        <dbReference type="EMBL" id="XBV86602.1"/>
    </source>
</evidence>
<evidence type="ECO:0008006" key="2">
    <source>
        <dbReference type="Google" id="ProtNLM"/>
    </source>
</evidence>
<dbReference type="AlphaFoldDB" id="A0AAU7UDC2"/>
<dbReference type="KEGG" id="dsc:ABOD76_09920"/>
<gene>
    <name evidence="1" type="ORF">ABOD76_09920</name>
</gene>
<sequence>MTDFEKGLLLGVLIGEGHFGGDGRQPQITVRMHVRHERLFERLLLLCPGSKLYGPYHHGGRHYYQWMARGEVLREQLVPALDRLPLEQVDGHVYERYQDMKTRYAL</sequence>
<dbReference type="RefSeq" id="WP_350244677.1">
    <property type="nucleotide sequence ID" value="NZ_CP158299.1"/>
</dbReference>
<dbReference type="EMBL" id="CP158299">
    <property type="protein sequence ID" value="XBV86602.1"/>
    <property type="molecule type" value="Genomic_DNA"/>
</dbReference>
<protein>
    <recommendedName>
        <fullName evidence="2">Homing endonuclease LAGLIDADG domain-containing protein</fullName>
    </recommendedName>
</protein>
<accession>A0AAU7UDC2</accession>
<reference evidence="1" key="1">
    <citation type="submission" date="2024-06" db="EMBL/GenBank/DDBJ databases">
        <title>Draft Genome Sequence of Deinococcus sonorensis Type Strain KR-87, a Biofilm Producing Representative of the Genus Deinococcus.</title>
        <authorList>
            <person name="Boren L.S."/>
            <person name="Grosso R.A."/>
            <person name="Hugenberg-Cox A.N."/>
            <person name="Hill J.T.E."/>
            <person name="Albert C.M."/>
            <person name="Tuohy J.M."/>
        </authorList>
    </citation>
    <scope>NUCLEOTIDE SEQUENCE</scope>
    <source>
        <strain evidence="1">KR-87</strain>
    </source>
</reference>
<proteinExistence type="predicted"/>
<name>A0AAU7UDC2_9DEIO</name>